<dbReference type="Pfam" id="PF03988">
    <property type="entry name" value="DUF347"/>
    <property type="match status" value="4"/>
</dbReference>
<reference evidence="2" key="1">
    <citation type="journal article" date="2014" name="Int. J. Syst. Evol. Microbiol.">
        <title>Complete genome sequence of Corynebacterium casei LMG S-19264T (=DSM 44701T), isolated from a smear-ripened cheese.</title>
        <authorList>
            <consortium name="US DOE Joint Genome Institute (JGI-PGF)"/>
            <person name="Walter F."/>
            <person name="Albersmeier A."/>
            <person name="Kalinowski J."/>
            <person name="Ruckert C."/>
        </authorList>
    </citation>
    <scope>NUCLEOTIDE SEQUENCE</scope>
    <source>
        <strain evidence="2">CGMCC 4.7110</strain>
    </source>
</reference>
<keyword evidence="1" id="KW-0472">Membrane</keyword>
<feature type="transmembrane region" description="Helical" evidence="1">
    <location>
        <begin position="135"/>
        <end position="151"/>
    </location>
</feature>
<name>A0A917XMZ3_9ACTN</name>
<feature type="transmembrane region" description="Helical" evidence="1">
    <location>
        <begin position="157"/>
        <end position="176"/>
    </location>
</feature>
<feature type="transmembrane region" description="Helical" evidence="1">
    <location>
        <begin position="183"/>
        <end position="199"/>
    </location>
</feature>
<organism evidence="2 3">
    <name type="scientific">Streptomyces fuscichromogenes</name>
    <dbReference type="NCBI Taxonomy" id="1324013"/>
    <lineage>
        <taxon>Bacteria</taxon>
        <taxon>Bacillati</taxon>
        <taxon>Actinomycetota</taxon>
        <taxon>Actinomycetes</taxon>
        <taxon>Kitasatosporales</taxon>
        <taxon>Streptomycetaceae</taxon>
        <taxon>Streptomyces</taxon>
    </lineage>
</organism>
<feature type="transmembrane region" description="Helical" evidence="1">
    <location>
        <begin position="100"/>
        <end position="119"/>
    </location>
</feature>
<dbReference type="EMBL" id="BMML01000032">
    <property type="protein sequence ID" value="GGN40652.1"/>
    <property type="molecule type" value="Genomic_DNA"/>
</dbReference>
<keyword evidence="1" id="KW-1133">Transmembrane helix</keyword>
<evidence type="ECO:0000313" key="2">
    <source>
        <dbReference type="EMBL" id="GGN40652.1"/>
    </source>
</evidence>
<feature type="transmembrane region" description="Helical" evidence="1">
    <location>
        <begin position="72"/>
        <end position="94"/>
    </location>
</feature>
<evidence type="ECO:0000313" key="3">
    <source>
        <dbReference type="Proteomes" id="UP000653411"/>
    </source>
</evidence>
<proteinExistence type="predicted"/>
<accession>A0A917XMZ3</accession>
<feature type="transmembrane region" description="Helical" evidence="1">
    <location>
        <begin position="41"/>
        <end position="60"/>
    </location>
</feature>
<dbReference type="RefSeq" id="WP_189268588.1">
    <property type="nucleotide sequence ID" value="NZ_BMML01000032.1"/>
</dbReference>
<dbReference type="Proteomes" id="UP000653411">
    <property type="component" value="Unassembled WGS sequence"/>
</dbReference>
<feature type="transmembrane region" description="Helical" evidence="1">
    <location>
        <begin position="219"/>
        <end position="242"/>
    </location>
</feature>
<sequence length="260" mass="27821">MKKETRANAPTKVAEATALFWIVKVLTTGMGEATSDFLGRWSLWLSAGTSAAALVGAFWWQFRSSRYHPAPYWLTVAMIAVFGTAAADCFRVGLHVPLPVTTTGYAIALAGCLAAWYATERTLSVHTVTTRRREVFYWLTVLLTFALGTAAGDLTGFYLDLGFVHSALLFGAAILVPWLLHRFAGLNAVAAFWASYVLTRPLGASLADWLGMDKPLGTGVGFGTTAILAALVCAALVGYLALSHPRDDHDTPALTPAALP</sequence>
<dbReference type="AlphaFoldDB" id="A0A917XMZ3"/>
<keyword evidence="1" id="KW-0812">Transmembrane</keyword>
<reference evidence="2" key="2">
    <citation type="submission" date="2020-09" db="EMBL/GenBank/DDBJ databases">
        <authorList>
            <person name="Sun Q."/>
            <person name="Zhou Y."/>
        </authorList>
    </citation>
    <scope>NUCLEOTIDE SEQUENCE</scope>
    <source>
        <strain evidence="2">CGMCC 4.7110</strain>
    </source>
</reference>
<gene>
    <name evidence="2" type="ORF">GCM10011578_088210</name>
</gene>
<comment type="caution">
    <text evidence="2">The sequence shown here is derived from an EMBL/GenBank/DDBJ whole genome shotgun (WGS) entry which is preliminary data.</text>
</comment>
<keyword evidence="3" id="KW-1185">Reference proteome</keyword>
<protein>
    <submittedName>
        <fullName evidence="2">Membrane protein</fullName>
    </submittedName>
</protein>
<dbReference type="InterPro" id="IPR007136">
    <property type="entry name" value="DUF347"/>
</dbReference>
<evidence type="ECO:0000256" key="1">
    <source>
        <dbReference type="SAM" id="Phobius"/>
    </source>
</evidence>